<evidence type="ECO:0000313" key="2">
    <source>
        <dbReference type="EMBL" id="WVN85589.1"/>
    </source>
</evidence>
<dbReference type="Proteomes" id="UP000094043">
    <property type="component" value="Chromosome 1"/>
</dbReference>
<feature type="region of interest" description="Disordered" evidence="1">
    <location>
        <begin position="1"/>
        <end position="70"/>
    </location>
</feature>
<dbReference type="KEGG" id="cdep:91084952"/>
<dbReference type="RefSeq" id="XP_066066289.1">
    <property type="nucleotide sequence ID" value="XM_066210192.1"/>
</dbReference>
<protein>
    <submittedName>
        <fullName evidence="2">Uncharacterized protein</fullName>
    </submittedName>
</protein>
<dbReference type="GeneID" id="91084952"/>
<name>A0AAJ8JNN5_9TREE</name>
<reference evidence="2" key="1">
    <citation type="submission" date="2016-06" db="EMBL/GenBank/DDBJ databases">
        <authorList>
            <person name="Cuomo C."/>
            <person name="Litvintseva A."/>
            <person name="Heitman J."/>
            <person name="Chen Y."/>
            <person name="Sun S."/>
            <person name="Springer D."/>
            <person name="Dromer F."/>
            <person name="Young S."/>
            <person name="Zeng Q."/>
            <person name="Chapman S."/>
            <person name="Gujja S."/>
            <person name="Saif S."/>
            <person name="Birren B."/>
        </authorList>
    </citation>
    <scope>NUCLEOTIDE SEQUENCE</scope>
    <source>
        <strain evidence="2">CBS 7841</strain>
    </source>
</reference>
<reference evidence="2" key="3">
    <citation type="submission" date="2024-01" db="EMBL/GenBank/DDBJ databases">
        <authorList>
            <person name="Coelho M.A."/>
            <person name="David-Palma M."/>
            <person name="Shea T."/>
            <person name="Sun S."/>
            <person name="Cuomo C.A."/>
            <person name="Heitman J."/>
        </authorList>
    </citation>
    <scope>NUCLEOTIDE SEQUENCE</scope>
    <source>
        <strain evidence="2">CBS 7841</strain>
    </source>
</reference>
<dbReference type="AlphaFoldDB" id="A0AAJ8JNN5"/>
<evidence type="ECO:0000313" key="3">
    <source>
        <dbReference type="Proteomes" id="UP000094043"/>
    </source>
</evidence>
<dbReference type="EMBL" id="CP143784">
    <property type="protein sequence ID" value="WVN85589.1"/>
    <property type="molecule type" value="Genomic_DNA"/>
</dbReference>
<keyword evidence="3" id="KW-1185">Reference proteome</keyword>
<gene>
    <name evidence="2" type="ORF">L203_100738</name>
</gene>
<feature type="compositionally biased region" description="Polar residues" evidence="1">
    <location>
        <begin position="49"/>
        <end position="59"/>
    </location>
</feature>
<organism evidence="2 3">
    <name type="scientific">Cryptococcus depauperatus CBS 7841</name>
    <dbReference type="NCBI Taxonomy" id="1295531"/>
    <lineage>
        <taxon>Eukaryota</taxon>
        <taxon>Fungi</taxon>
        <taxon>Dikarya</taxon>
        <taxon>Basidiomycota</taxon>
        <taxon>Agaricomycotina</taxon>
        <taxon>Tremellomycetes</taxon>
        <taxon>Tremellales</taxon>
        <taxon>Cryptococcaceae</taxon>
        <taxon>Cryptococcus</taxon>
    </lineage>
</organism>
<reference evidence="2" key="2">
    <citation type="journal article" date="2022" name="Elife">
        <title>Obligate sexual reproduction of a homothallic fungus closely related to the Cryptococcus pathogenic species complex.</title>
        <authorList>
            <person name="Passer A.R."/>
            <person name="Clancey S.A."/>
            <person name="Shea T."/>
            <person name="David-Palma M."/>
            <person name="Averette A.F."/>
            <person name="Boekhout T."/>
            <person name="Porcel B.M."/>
            <person name="Nowrousian M."/>
            <person name="Cuomo C.A."/>
            <person name="Sun S."/>
            <person name="Heitman J."/>
            <person name="Coelho M.A."/>
        </authorList>
    </citation>
    <scope>NUCLEOTIDE SEQUENCE</scope>
    <source>
        <strain evidence="2">CBS 7841</strain>
    </source>
</reference>
<accession>A0AAJ8JNN5</accession>
<sequence>MSIGNSWYTSDEDTSVPVDAESRSSLTVTAGPGNSTAFSRYTLPENDANDTPNPAQWPSNRDPDPTPNDRIPFDWHNIVSGAATRVHREQISSDRPTIINMDGYRIIIPSVINGNDSYVVFQSRLDDDAELDGLDWVNELLQYGALGRPRDGEPLETTLNQVLSVVFGLGPGTNEARDVTGFVTWNLHNIYNSYIGVPFNVVGKTAVISAMAGVGLDCVGTGLGLGREACRGKAGLDED</sequence>
<proteinExistence type="predicted"/>
<evidence type="ECO:0000256" key="1">
    <source>
        <dbReference type="SAM" id="MobiDB-lite"/>
    </source>
</evidence>
<feature type="compositionally biased region" description="Polar residues" evidence="1">
    <location>
        <begin position="23"/>
        <end position="39"/>
    </location>
</feature>